<dbReference type="Proteomes" id="UP000192578">
    <property type="component" value="Unassembled WGS sequence"/>
</dbReference>
<accession>A0A1W0WML8</accession>
<reference evidence="4" key="1">
    <citation type="submission" date="2017-01" db="EMBL/GenBank/DDBJ databases">
        <title>Comparative genomics of anhydrobiosis in the tardigrade Hypsibius dujardini.</title>
        <authorList>
            <person name="Yoshida Y."/>
            <person name="Koutsovoulos G."/>
            <person name="Laetsch D."/>
            <person name="Stevens L."/>
            <person name="Kumar S."/>
            <person name="Horikawa D."/>
            <person name="Ishino K."/>
            <person name="Komine S."/>
            <person name="Tomita M."/>
            <person name="Blaxter M."/>
            <person name="Arakawa K."/>
        </authorList>
    </citation>
    <scope>NUCLEOTIDE SEQUENCE [LARGE SCALE GENOMIC DNA]</scope>
    <source>
        <strain evidence="4">Z151</strain>
    </source>
</reference>
<dbReference type="InterPro" id="IPR038291">
    <property type="entry name" value="SAP30_C_sf"/>
</dbReference>
<feature type="region of interest" description="Disordered" evidence="1">
    <location>
        <begin position="523"/>
        <end position="562"/>
    </location>
</feature>
<protein>
    <recommendedName>
        <fullName evidence="2">Histone deacetylase complex subunit SAP30 zinc-finger domain-containing protein</fullName>
    </recommendedName>
</protein>
<sequence length="562" mass="61648">MDDQTHQPRSAHVIDGPGGGMSQPSPFSYHGGGSLAATQEQKMGGGGGGGHFDGSSLTRHQQQQMHQHLAAVSHMQQTAQRLPQMIHMQQAMHLPVMEQSYQYYHSLPNGMLQMPLVEDVSNRPQQQTVVSYPVSAMLISSEQADKNCCLTDRDVRCQRAAGTAGFTHRIQERVKKSHAKLVEDVNAGHHYICDYHKTYIQKLRVMPSSAWTGIPTSSHEGSAPYFPSSFPQFSSPYTVDAIIQQATSSTLLDASHNDFAGENGAERIPTPNRGSTMGSYSTSGGGEGHKRREHVEPASAPVDMRKVHQAEVRNVAVAPSLSPEKESSSDDSEEEYDGGLAASDYMHVLGDMFSLEELKAYVRHFEIDLPPRPTEEELRRMVCEHMDTVQVNDVQATLTSFFHGVKTDTRAFNQPYKQSLSVDFDLSSDEEMTLVDGAKNGGGALNGQSLSPTSEAQSDSDLEEEEEESSAPLDDNIDSLGFAPADFILDADTQRTLQEINGKIPVSEIERILSRYALPTKHSFAAHESDTESSASSGDRKPVKRSVGGLAKKREKMRNNDD</sequence>
<dbReference type="Gene3D" id="3.40.1800.30">
    <property type="match status" value="1"/>
</dbReference>
<dbReference type="AlphaFoldDB" id="A0A1W0WML8"/>
<proteinExistence type="predicted"/>
<feature type="compositionally biased region" description="Acidic residues" evidence="1">
    <location>
        <begin position="458"/>
        <end position="469"/>
    </location>
</feature>
<gene>
    <name evidence="3" type="ORF">BV898_09444</name>
</gene>
<evidence type="ECO:0000313" key="4">
    <source>
        <dbReference type="Proteomes" id="UP000192578"/>
    </source>
</evidence>
<feature type="region of interest" description="Disordered" evidence="1">
    <location>
        <begin position="434"/>
        <end position="477"/>
    </location>
</feature>
<dbReference type="Pfam" id="PF13866">
    <property type="entry name" value="zf-SAP30"/>
    <property type="match status" value="1"/>
</dbReference>
<evidence type="ECO:0000259" key="2">
    <source>
        <dbReference type="Pfam" id="PF13866"/>
    </source>
</evidence>
<feature type="domain" description="Histone deacetylase complex subunit SAP30 zinc-finger" evidence="2">
    <location>
        <begin position="144"/>
        <end position="205"/>
    </location>
</feature>
<dbReference type="EMBL" id="MTYJ01000074">
    <property type="protein sequence ID" value="OQV16454.1"/>
    <property type="molecule type" value="Genomic_DNA"/>
</dbReference>
<organism evidence="3 4">
    <name type="scientific">Hypsibius exemplaris</name>
    <name type="common">Freshwater tardigrade</name>
    <dbReference type="NCBI Taxonomy" id="2072580"/>
    <lineage>
        <taxon>Eukaryota</taxon>
        <taxon>Metazoa</taxon>
        <taxon>Ecdysozoa</taxon>
        <taxon>Tardigrada</taxon>
        <taxon>Eutardigrada</taxon>
        <taxon>Parachela</taxon>
        <taxon>Hypsibioidea</taxon>
        <taxon>Hypsibiidae</taxon>
        <taxon>Hypsibius</taxon>
    </lineage>
</organism>
<name>A0A1W0WML8_HYPEX</name>
<feature type="compositionally biased region" description="Gly residues" evidence="1">
    <location>
        <begin position="43"/>
        <end position="52"/>
    </location>
</feature>
<evidence type="ECO:0000256" key="1">
    <source>
        <dbReference type="SAM" id="MobiDB-lite"/>
    </source>
</evidence>
<evidence type="ECO:0000313" key="3">
    <source>
        <dbReference type="EMBL" id="OQV16454.1"/>
    </source>
</evidence>
<feature type="region of interest" description="Disordered" evidence="1">
    <location>
        <begin position="1"/>
        <end position="76"/>
    </location>
</feature>
<keyword evidence="4" id="KW-1185">Reference proteome</keyword>
<comment type="caution">
    <text evidence="3">The sequence shown here is derived from an EMBL/GenBank/DDBJ whole genome shotgun (WGS) entry which is preliminary data.</text>
</comment>
<feature type="region of interest" description="Disordered" evidence="1">
    <location>
        <begin position="313"/>
        <end position="337"/>
    </location>
</feature>
<dbReference type="OrthoDB" id="510958at2759"/>
<dbReference type="Gene3D" id="6.10.160.20">
    <property type="match status" value="1"/>
</dbReference>
<feature type="region of interest" description="Disordered" evidence="1">
    <location>
        <begin position="255"/>
        <end position="292"/>
    </location>
</feature>
<dbReference type="InterPro" id="IPR025717">
    <property type="entry name" value="SAP30_zn-finger"/>
</dbReference>